<dbReference type="GO" id="GO:0005819">
    <property type="term" value="C:spindle"/>
    <property type="evidence" value="ECO:0007669"/>
    <property type="project" value="UniProtKB-SubCell"/>
</dbReference>
<dbReference type="Gene3D" id="3.10.129.10">
    <property type="entry name" value="Hotdog Thioesterase"/>
    <property type="match status" value="1"/>
</dbReference>
<sequence length="136" mass="14567">MSSGKYLPLVKELFKALKFKFKAKVLSAEEGRVKVEIDVSEELINPFGFLHGGCTATLVDMVTTAALAATPRGLRGVSVDLNISYLAAAKLGETIVIDASVLRSGKNLAFTRADIFRKSDNALIAVGQHTKAFPAK</sequence>
<evidence type="ECO:0000256" key="15">
    <source>
        <dbReference type="ARBA" id="ARBA00048074"/>
    </source>
</evidence>
<dbReference type="CDD" id="cd03443">
    <property type="entry name" value="PaaI_thioesterase"/>
    <property type="match status" value="1"/>
</dbReference>
<evidence type="ECO:0000256" key="7">
    <source>
        <dbReference type="ARBA" id="ARBA00022801"/>
    </source>
</evidence>
<evidence type="ECO:0000256" key="1">
    <source>
        <dbReference type="ARBA" id="ARBA00004123"/>
    </source>
</evidence>
<dbReference type="GO" id="GO:0006629">
    <property type="term" value="P:lipid metabolic process"/>
    <property type="evidence" value="ECO:0007669"/>
    <property type="project" value="UniProtKB-KW"/>
</dbReference>
<dbReference type="GO" id="GO:0005634">
    <property type="term" value="C:nucleus"/>
    <property type="evidence" value="ECO:0007669"/>
    <property type="project" value="UniProtKB-SubCell"/>
</dbReference>
<evidence type="ECO:0000256" key="23">
    <source>
        <dbReference type="ARBA" id="ARBA00083956"/>
    </source>
</evidence>
<keyword evidence="10" id="KW-0496">Mitochondrion</keyword>
<dbReference type="InterPro" id="IPR029069">
    <property type="entry name" value="HotDog_dom_sf"/>
</dbReference>
<reference evidence="27" key="1">
    <citation type="submission" date="2017-02" db="UniProtKB">
        <authorList>
            <consortium name="WormBaseParasite"/>
        </authorList>
    </citation>
    <scope>IDENTIFICATION</scope>
</reference>
<dbReference type="InterPro" id="IPR006683">
    <property type="entry name" value="Thioestr_dom"/>
</dbReference>
<keyword evidence="9" id="KW-0443">Lipid metabolism</keyword>
<keyword evidence="12" id="KW-0539">Nucleus</keyword>
<dbReference type="Proteomes" id="UP000274131">
    <property type="component" value="Unassembled WGS sequence"/>
</dbReference>
<feature type="domain" description="Thioesterase" evidence="24">
    <location>
        <begin position="47"/>
        <end position="121"/>
    </location>
</feature>
<keyword evidence="26" id="KW-1185">Reference proteome</keyword>
<comment type="function">
    <text evidence="18">Catalyzes the hydrolysis of acyl-CoAs into free fatty acids and coenzyme A (CoASH), regulating their respective intracellular levels. Has acyl-CoA thioesterase activity towards medium (C12) and long-chain (C18) fatty acyl-CoA substrates. Can also hydrolyze 3-hydroxyphenylacetyl-CoA and 3,4-dihydroxyphenylacetyl-CoA (in vitro). May play a role in controlling adaptive thermogenesis.</text>
</comment>
<organism evidence="27">
    <name type="scientific">Enterobius vermicularis</name>
    <name type="common">Human pinworm</name>
    <dbReference type="NCBI Taxonomy" id="51028"/>
    <lineage>
        <taxon>Eukaryota</taxon>
        <taxon>Metazoa</taxon>
        <taxon>Ecdysozoa</taxon>
        <taxon>Nematoda</taxon>
        <taxon>Chromadorea</taxon>
        <taxon>Rhabditida</taxon>
        <taxon>Spirurina</taxon>
        <taxon>Oxyuridomorpha</taxon>
        <taxon>Oxyuroidea</taxon>
        <taxon>Oxyuridae</taxon>
        <taxon>Enterobius</taxon>
    </lineage>
</organism>
<evidence type="ECO:0000256" key="17">
    <source>
        <dbReference type="ARBA" id="ARBA00052976"/>
    </source>
</evidence>
<evidence type="ECO:0000256" key="19">
    <source>
        <dbReference type="ARBA" id="ARBA00064709"/>
    </source>
</evidence>
<comment type="catalytic activity">
    <reaction evidence="14">
        <text>decanoyl-CoA + H2O = decanoate + CoA + H(+)</text>
        <dbReference type="Rhea" id="RHEA:40059"/>
        <dbReference type="ChEBI" id="CHEBI:15377"/>
        <dbReference type="ChEBI" id="CHEBI:15378"/>
        <dbReference type="ChEBI" id="CHEBI:27689"/>
        <dbReference type="ChEBI" id="CHEBI:57287"/>
        <dbReference type="ChEBI" id="CHEBI:61430"/>
    </reaction>
    <physiologicalReaction direction="left-to-right" evidence="14">
        <dbReference type="Rhea" id="RHEA:40060"/>
    </physiologicalReaction>
</comment>
<dbReference type="PANTHER" id="PTHR21660:SF59">
    <property type="entry name" value="THIOESTERASE DOMAIN-CONTAINING PROTEIN"/>
    <property type="match status" value="1"/>
</dbReference>
<accession>A0A0N4V3U0</accession>
<evidence type="ECO:0000256" key="6">
    <source>
        <dbReference type="ARBA" id="ARBA00022490"/>
    </source>
</evidence>
<dbReference type="WBParaSite" id="EVEC_0000473701-mRNA-1">
    <property type="protein sequence ID" value="EVEC_0000473701-mRNA-1"/>
    <property type="gene ID" value="EVEC_0000473701"/>
</dbReference>
<dbReference type="InterPro" id="IPR039298">
    <property type="entry name" value="ACOT13"/>
</dbReference>
<keyword evidence="11" id="KW-0206">Cytoskeleton</keyword>
<evidence type="ECO:0000256" key="21">
    <source>
        <dbReference type="ARBA" id="ARBA00075657"/>
    </source>
</evidence>
<keyword evidence="7" id="KW-0378">Hydrolase</keyword>
<evidence type="ECO:0000256" key="11">
    <source>
        <dbReference type="ARBA" id="ARBA00023212"/>
    </source>
</evidence>
<evidence type="ECO:0000256" key="16">
    <source>
        <dbReference type="ARBA" id="ARBA00050199"/>
    </source>
</evidence>
<dbReference type="AlphaFoldDB" id="A0A0N4V3U0"/>
<dbReference type="NCBIfam" id="TIGR00369">
    <property type="entry name" value="unchar_dom_1"/>
    <property type="match status" value="1"/>
</dbReference>
<evidence type="ECO:0000256" key="22">
    <source>
        <dbReference type="ARBA" id="ARBA00081533"/>
    </source>
</evidence>
<dbReference type="FunFam" id="3.10.129.10:FF:000021">
    <property type="entry name" value="Acyl-coenzyme A thioesterase 13"/>
    <property type="match status" value="1"/>
</dbReference>
<dbReference type="GO" id="GO:0047617">
    <property type="term" value="F:fatty acyl-CoA hydrolase activity"/>
    <property type="evidence" value="ECO:0007669"/>
    <property type="project" value="InterPro"/>
</dbReference>
<evidence type="ECO:0000313" key="27">
    <source>
        <dbReference type="WBParaSite" id="EVEC_0000473701-mRNA-1"/>
    </source>
</evidence>
<dbReference type="GO" id="GO:0005829">
    <property type="term" value="C:cytosol"/>
    <property type="evidence" value="ECO:0007669"/>
    <property type="project" value="UniProtKB-SubCell"/>
</dbReference>
<dbReference type="EMBL" id="UXUI01007859">
    <property type="protein sequence ID" value="VDD89694.1"/>
    <property type="molecule type" value="Genomic_DNA"/>
</dbReference>
<comment type="catalytic activity">
    <reaction evidence="16">
        <text>hexanoyl-CoA + H2O = hexanoate + CoA + H(+)</text>
        <dbReference type="Rhea" id="RHEA:40115"/>
        <dbReference type="ChEBI" id="CHEBI:15377"/>
        <dbReference type="ChEBI" id="CHEBI:15378"/>
        <dbReference type="ChEBI" id="CHEBI:17120"/>
        <dbReference type="ChEBI" id="CHEBI:57287"/>
        <dbReference type="ChEBI" id="CHEBI:62620"/>
    </reaction>
    <physiologicalReaction direction="left-to-right" evidence="16">
        <dbReference type="Rhea" id="RHEA:40116"/>
    </physiologicalReaction>
</comment>
<evidence type="ECO:0000256" key="13">
    <source>
        <dbReference type="ARBA" id="ARBA00047588"/>
    </source>
</evidence>
<comment type="subcellular location">
    <subcellularLocation>
        <location evidence="3">Cytoplasm</location>
        <location evidence="3">Cytoskeleton</location>
        <location evidence="3">Spindle</location>
    </subcellularLocation>
    <subcellularLocation>
        <location evidence="4">Cytoplasm</location>
        <location evidence="4">Cytosol</location>
    </subcellularLocation>
    <subcellularLocation>
        <location evidence="2">Mitochondrion</location>
    </subcellularLocation>
    <subcellularLocation>
        <location evidence="1">Nucleus</location>
    </subcellularLocation>
</comment>
<keyword evidence="8" id="KW-0007">Acetylation</keyword>
<proteinExistence type="inferred from homology"/>
<evidence type="ECO:0000256" key="8">
    <source>
        <dbReference type="ARBA" id="ARBA00022990"/>
    </source>
</evidence>
<comment type="catalytic activity">
    <reaction evidence="13">
        <text>octanoyl-CoA + H2O = octanoate + CoA + H(+)</text>
        <dbReference type="Rhea" id="RHEA:30143"/>
        <dbReference type="ChEBI" id="CHEBI:15377"/>
        <dbReference type="ChEBI" id="CHEBI:15378"/>
        <dbReference type="ChEBI" id="CHEBI:25646"/>
        <dbReference type="ChEBI" id="CHEBI:57287"/>
        <dbReference type="ChEBI" id="CHEBI:57386"/>
    </reaction>
    <physiologicalReaction direction="left-to-right" evidence="13">
        <dbReference type="Rhea" id="RHEA:30144"/>
    </physiologicalReaction>
</comment>
<evidence type="ECO:0000313" key="26">
    <source>
        <dbReference type="Proteomes" id="UP000274131"/>
    </source>
</evidence>
<protein>
    <recommendedName>
        <fullName evidence="20">Acyl-coenzyme A thioesterase 13</fullName>
    </recommendedName>
    <alternativeName>
        <fullName evidence="22">Hotdog-fold thioesterase superfamily member 2</fullName>
    </alternativeName>
    <alternativeName>
        <fullName evidence="21">Palmitoyl-CoA hydrolase</fullName>
    </alternativeName>
    <alternativeName>
        <fullName evidence="23">Thioesterase superfamily member 2</fullName>
    </alternativeName>
</protein>
<reference evidence="25 26" key="2">
    <citation type="submission" date="2018-10" db="EMBL/GenBank/DDBJ databases">
        <authorList>
            <consortium name="Pathogen Informatics"/>
        </authorList>
    </citation>
    <scope>NUCLEOTIDE SEQUENCE [LARGE SCALE GENOMIC DNA]</scope>
</reference>
<comment type="catalytic activity">
    <reaction evidence="15">
        <text>dodecanoyl-CoA + H2O = dodecanoate + CoA + H(+)</text>
        <dbReference type="Rhea" id="RHEA:30135"/>
        <dbReference type="ChEBI" id="CHEBI:15377"/>
        <dbReference type="ChEBI" id="CHEBI:15378"/>
        <dbReference type="ChEBI" id="CHEBI:18262"/>
        <dbReference type="ChEBI" id="CHEBI:57287"/>
        <dbReference type="ChEBI" id="CHEBI:57375"/>
    </reaction>
    <physiologicalReaction direction="left-to-right" evidence="15">
        <dbReference type="Rhea" id="RHEA:30136"/>
    </physiologicalReaction>
</comment>
<keyword evidence="6" id="KW-0963">Cytoplasm</keyword>
<dbReference type="PANTHER" id="PTHR21660">
    <property type="entry name" value="THIOESTERASE SUPERFAMILY MEMBER-RELATED"/>
    <property type="match status" value="1"/>
</dbReference>
<evidence type="ECO:0000256" key="5">
    <source>
        <dbReference type="ARBA" id="ARBA00008324"/>
    </source>
</evidence>
<evidence type="ECO:0000259" key="24">
    <source>
        <dbReference type="Pfam" id="PF03061"/>
    </source>
</evidence>
<dbReference type="InterPro" id="IPR003736">
    <property type="entry name" value="PAAI_dom"/>
</dbReference>
<evidence type="ECO:0000256" key="18">
    <source>
        <dbReference type="ARBA" id="ARBA00058205"/>
    </source>
</evidence>
<evidence type="ECO:0000256" key="12">
    <source>
        <dbReference type="ARBA" id="ARBA00023242"/>
    </source>
</evidence>
<comment type="subunit">
    <text evidence="19">Homotetramer. Interacts with PCTP.</text>
</comment>
<gene>
    <name evidence="25" type="ORF">EVEC_LOCUS4445</name>
</gene>
<dbReference type="GO" id="GO:0005739">
    <property type="term" value="C:mitochondrion"/>
    <property type="evidence" value="ECO:0007669"/>
    <property type="project" value="UniProtKB-SubCell"/>
</dbReference>
<evidence type="ECO:0000256" key="2">
    <source>
        <dbReference type="ARBA" id="ARBA00004173"/>
    </source>
</evidence>
<comment type="similarity">
    <text evidence="5">Belongs to the thioesterase PaaI family.</text>
</comment>
<evidence type="ECO:0000256" key="9">
    <source>
        <dbReference type="ARBA" id="ARBA00023098"/>
    </source>
</evidence>
<evidence type="ECO:0000256" key="3">
    <source>
        <dbReference type="ARBA" id="ARBA00004186"/>
    </source>
</evidence>
<dbReference type="SUPFAM" id="SSF54637">
    <property type="entry name" value="Thioesterase/thiol ester dehydrase-isomerase"/>
    <property type="match status" value="1"/>
</dbReference>
<evidence type="ECO:0000256" key="4">
    <source>
        <dbReference type="ARBA" id="ARBA00004514"/>
    </source>
</evidence>
<evidence type="ECO:0000256" key="20">
    <source>
        <dbReference type="ARBA" id="ARBA00067273"/>
    </source>
</evidence>
<name>A0A0N4V3U0_ENTVE</name>
<dbReference type="Pfam" id="PF03061">
    <property type="entry name" value="4HBT"/>
    <property type="match status" value="1"/>
</dbReference>
<evidence type="ECO:0000313" key="25">
    <source>
        <dbReference type="EMBL" id="VDD89694.1"/>
    </source>
</evidence>
<evidence type="ECO:0000256" key="14">
    <source>
        <dbReference type="ARBA" id="ARBA00047969"/>
    </source>
</evidence>
<dbReference type="STRING" id="51028.A0A0N4V3U0"/>
<comment type="catalytic activity">
    <reaction evidence="17">
        <text>a fatty acyl-CoA + H2O = a fatty acid + CoA + H(+)</text>
        <dbReference type="Rhea" id="RHEA:16781"/>
        <dbReference type="ChEBI" id="CHEBI:15377"/>
        <dbReference type="ChEBI" id="CHEBI:15378"/>
        <dbReference type="ChEBI" id="CHEBI:28868"/>
        <dbReference type="ChEBI" id="CHEBI:57287"/>
        <dbReference type="ChEBI" id="CHEBI:77636"/>
    </reaction>
    <physiologicalReaction direction="left-to-right" evidence="17">
        <dbReference type="Rhea" id="RHEA:16782"/>
    </physiologicalReaction>
</comment>
<evidence type="ECO:0000256" key="10">
    <source>
        <dbReference type="ARBA" id="ARBA00023128"/>
    </source>
</evidence>
<dbReference type="OrthoDB" id="46529at2759"/>